<feature type="transmembrane region" description="Helical" evidence="1">
    <location>
        <begin position="241"/>
        <end position="264"/>
    </location>
</feature>
<feature type="transmembrane region" description="Helical" evidence="1">
    <location>
        <begin position="36"/>
        <end position="54"/>
    </location>
</feature>
<dbReference type="CDD" id="cd21807">
    <property type="entry name" value="ABC-2_lan_permease_MutE_EpiE-like"/>
    <property type="match status" value="1"/>
</dbReference>
<keyword evidence="1" id="KW-0472">Membrane</keyword>
<dbReference type="EMBL" id="VXLC01000013">
    <property type="protein sequence ID" value="KAA8886352.1"/>
    <property type="molecule type" value="Genomic_DNA"/>
</dbReference>
<keyword evidence="3" id="KW-1185">Reference proteome</keyword>
<keyword evidence="1" id="KW-0812">Transmembrane</keyword>
<evidence type="ECO:0000313" key="2">
    <source>
        <dbReference type="EMBL" id="KAA8886352.1"/>
    </source>
</evidence>
<reference evidence="2 3" key="1">
    <citation type="submission" date="2019-09" db="EMBL/GenBank/DDBJ databases">
        <authorList>
            <person name="Wang X."/>
        </authorList>
    </citation>
    <scope>NUCLEOTIDE SEQUENCE [LARGE SCALE GENOMIC DNA]</scope>
    <source>
        <strain evidence="2 3">CICC 11023</strain>
    </source>
</reference>
<organism evidence="2 3">
    <name type="scientific">Nocardia colli</name>
    <dbReference type="NCBI Taxonomy" id="2545717"/>
    <lineage>
        <taxon>Bacteria</taxon>
        <taxon>Bacillati</taxon>
        <taxon>Actinomycetota</taxon>
        <taxon>Actinomycetes</taxon>
        <taxon>Mycobacteriales</taxon>
        <taxon>Nocardiaceae</taxon>
        <taxon>Nocardia</taxon>
    </lineage>
</organism>
<gene>
    <name evidence="2" type="ORF">F3087_24240</name>
</gene>
<dbReference type="Pfam" id="PF12730">
    <property type="entry name" value="ABC2_membrane_4"/>
    <property type="match status" value="1"/>
</dbReference>
<name>A0A5N0EA97_9NOCA</name>
<dbReference type="OrthoDB" id="4427624at2"/>
<accession>A0A5N0EA97</accession>
<feature type="transmembrane region" description="Helical" evidence="1">
    <location>
        <begin position="74"/>
        <end position="95"/>
    </location>
</feature>
<keyword evidence="1" id="KW-1133">Transmembrane helix</keyword>
<dbReference type="RefSeq" id="WP_150404333.1">
    <property type="nucleotide sequence ID" value="NZ_VXLC01000013.1"/>
</dbReference>
<proteinExistence type="predicted"/>
<sequence>MATTAARQEPDVRPKRDQPSLAEVTAVELSRMRRGFIGWFVVLVPFVITVPLYPMSLASPEGQSGHTWTVFRDVALEGWGVLIPMTAALLAALSVRADQDAWRLLFSYAVPRTKYLLGKYFALAALSAVSTTLLAVLLCGGAALSGRLGTSFSTIVGACFLPWLAGLGCAAVALVVSMMWGLGPTIAVGVVGMMSGMLIADKSWWMAVPFAWPMRVILPLAGIGPNGVPLPADSPVRDHGVILPAIALSIGLAVVVLALGSFHIKRKEI</sequence>
<comment type="caution">
    <text evidence="2">The sequence shown here is derived from an EMBL/GenBank/DDBJ whole genome shotgun (WGS) entry which is preliminary data.</text>
</comment>
<dbReference type="AlphaFoldDB" id="A0A5N0EA97"/>
<evidence type="ECO:0008006" key="4">
    <source>
        <dbReference type="Google" id="ProtNLM"/>
    </source>
</evidence>
<protein>
    <recommendedName>
        <fullName evidence="4">ABC transporter permease</fullName>
    </recommendedName>
</protein>
<dbReference type="InterPro" id="IPR021205">
    <property type="entry name" value="Lanti_perm_SpaE/MutE/EpiE-like"/>
</dbReference>
<evidence type="ECO:0000256" key="1">
    <source>
        <dbReference type="SAM" id="Phobius"/>
    </source>
</evidence>
<evidence type="ECO:0000313" key="3">
    <source>
        <dbReference type="Proteomes" id="UP000323876"/>
    </source>
</evidence>
<dbReference type="Proteomes" id="UP000323876">
    <property type="component" value="Unassembled WGS sequence"/>
</dbReference>
<feature type="transmembrane region" description="Helical" evidence="1">
    <location>
        <begin position="163"/>
        <end position="191"/>
    </location>
</feature>
<feature type="transmembrane region" description="Helical" evidence="1">
    <location>
        <begin position="116"/>
        <end position="143"/>
    </location>
</feature>